<dbReference type="InterPro" id="IPR022907">
    <property type="entry name" value="VapC_family"/>
</dbReference>
<gene>
    <name evidence="7" type="ORF">UFOPK1353_00755</name>
</gene>
<dbReference type="InterPro" id="IPR002716">
    <property type="entry name" value="PIN_dom"/>
</dbReference>
<evidence type="ECO:0000256" key="3">
    <source>
        <dbReference type="ARBA" id="ARBA00022723"/>
    </source>
</evidence>
<feature type="domain" description="PIN" evidence="6">
    <location>
        <begin position="3"/>
        <end position="119"/>
    </location>
</feature>
<dbReference type="SUPFAM" id="SSF88723">
    <property type="entry name" value="PIN domain-like"/>
    <property type="match status" value="1"/>
</dbReference>
<evidence type="ECO:0000256" key="1">
    <source>
        <dbReference type="ARBA" id="ARBA00022649"/>
    </source>
</evidence>
<dbReference type="GO" id="GO:0004540">
    <property type="term" value="F:RNA nuclease activity"/>
    <property type="evidence" value="ECO:0007669"/>
    <property type="project" value="InterPro"/>
</dbReference>
<organism evidence="7">
    <name type="scientific">freshwater metagenome</name>
    <dbReference type="NCBI Taxonomy" id="449393"/>
    <lineage>
        <taxon>unclassified sequences</taxon>
        <taxon>metagenomes</taxon>
        <taxon>ecological metagenomes</taxon>
    </lineage>
</organism>
<evidence type="ECO:0000313" key="7">
    <source>
        <dbReference type="EMBL" id="CAB4537684.1"/>
    </source>
</evidence>
<reference evidence="7" key="1">
    <citation type="submission" date="2020-05" db="EMBL/GenBank/DDBJ databases">
        <authorList>
            <person name="Chiriac C."/>
            <person name="Salcher M."/>
            <person name="Ghai R."/>
            <person name="Kavagutti S V."/>
        </authorList>
    </citation>
    <scope>NUCLEOTIDE SEQUENCE</scope>
</reference>
<dbReference type="AlphaFoldDB" id="A0A6J6BG51"/>
<dbReference type="InterPro" id="IPR051749">
    <property type="entry name" value="PINc/VapC_TA_RNase"/>
</dbReference>
<accession>A0A6J6BG51</accession>
<dbReference type="GO" id="GO:0046872">
    <property type="term" value="F:metal ion binding"/>
    <property type="evidence" value="ECO:0007669"/>
    <property type="project" value="UniProtKB-KW"/>
</dbReference>
<keyword evidence="5" id="KW-0460">Magnesium</keyword>
<dbReference type="InterPro" id="IPR029060">
    <property type="entry name" value="PIN-like_dom_sf"/>
</dbReference>
<evidence type="ECO:0000256" key="2">
    <source>
        <dbReference type="ARBA" id="ARBA00022722"/>
    </source>
</evidence>
<dbReference type="Pfam" id="PF01850">
    <property type="entry name" value="PIN"/>
    <property type="match status" value="1"/>
</dbReference>
<dbReference type="Gene3D" id="3.40.50.1010">
    <property type="entry name" value="5'-nuclease"/>
    <property type="match status" value="1"/>
</dbReference>
<dbReference type="HAMAP" id="MF_00265">
    <property type="entry name" value="VapC_Nob1"/>
    <property type="match status" value="1"/>
</dbReference>
<name>A0A6J6BG51_9ZZZZ</name>
<evidence type="ECO:0000256" key="4">
    <source>
        <dbReference type="ARBA" id="ARBA00022801"/>
    </source>
</evidence>
<dbReference type="CDD" id="cd18756">
    <property type="entry name" value="PIN_MtVapC15-VapC11-like"/>
    <property type="match status" value="1"/>
</dbReference>
<dbReference type="GO" id="GO:0016787">
    <property type="term" value="F:hydrolase activity"/>
    <property type="evidence" value="ECO:0007669"/>
    <property type="project" value="UniProtKB-KW"/>
</dbReference>
<evidence type="ECO:0000256" key="5">
    <source>
        <dbReference type="ARBA" id="ARBA00022842"/>
    </source>
</evidence>
<proteinExistence type="inferred from homology"/>
<keyword evidence="4" id="KW-0378">Hydrolase</keyword>
<dbReference type="PANTHER" id="PTHR42740:SF1">
    <property type="entry name" value="RIBONUCLEASE VAPC3"/>
    <property type="match status" value="1"/>
</dbReference>
<evidence type="ECO:0000259" key="6">
    <source>
        <dbReference type="Pfam" id="PF01850"/>
    </source>
</evidence>
<protein>
    <submittedName>
        <fullName evidence="7">Unannotated protein</fullName>
    </submittedName>
</protein>
<dbReference type="EMBL" id="CAEZSE010000117">
    <property type="protein sequence ID" value="CAB4537684.1"/>
    <property type="molecule type" value="Genomic_DNA"/>
</dbReference>
<sequence length="131" mass="14663">MPIIDTSAWIEFLRGTGSRTNLKVRELIDYDAQICDPVRMELLAGARDEKHVAQLEKLLARANVIKTESIDYDNAAAIYRACRKFGLTIRTHVDCLIAAIAIRTDTALLHNDSDFDAIAQVTKIKIHGAKR</sequence>
<keyword evidence="2" id="KW-0540">Nuclease</keyword>
<keyword evidence="3" id="KW-0479">Metal-binding</keyword>
<keyword evidence="1" id="KW-1277">Toxin-antitoxin system</keyword>
<dbReference type="PANTHER" id="PTHR42740">
    <property type="entry name" value="RIBONUCLEASE VAPC3"/>
    <property type="match status" value="1"/>
</dbReference>